<dbReference type="EMBL" id="RCUX01000002">
    <property type="protein sequence ID" value="RLP77535.1"/>
    <property type="molecule type" value="Genomic_DNA"/>
</dbReference>
<evidence type="ECO:0000256" key="2">
    <source>
        <dbReference type="ARBA" id="ARBA00022475"/>
    </source>
</evidence>
<keyword evidence="6" id="KW-0677">Repeat</keyword>
<dbReference type="RefSeq" id="WP_121647516.1">
    <property type="nucleotide sequence ID" value="NZ_RCUX01000002.1"/>
</dbReference>
<dbReference type="Proteomes" id="UP000272503">
    <property type="component" value="Unassembled WGS sequence"/>
</dbReference>
<dbReference type="GO" id="GO:0008808">
    <property type="term" value="F:cardiolipin synthase activity"/>
    <property type="evidence" value="ECO:0007669"/>
    <property type="project" value="UniProtKB-UniRule"/>
</dbReference>
<dbReference type="PROSITE" id="PS50035">
    <property type="entry name" value="PLD"/>
    <property type="match status" value="2"/>
</dbReference>
<dbReference type="InterPro" id="IPR025202">
    <property type="entry name" value="PLD-like_dom"/>
</dbReference>
<dbReference type="CDD" id="cd09158">
    <property type="entry name" value="PLDc_EcCLS_like_2"/>
    <property type="match status" value="1"/>
</dbReference>
<dbReference type="InterPro" id="IPR022924">
    <property type="entry name" value="Cardiolipin_synthase"/>
</dbReference>
<dbReference type="Pfam" id="PF13091">
    <property type="entry name" value="PLDc_2"/>
    <property type="match status" value="2"/>
</dbReference>
<evidence type="ECO:0000256" key="8">
    <source>
        <dbReference type="ARBA" id="ARBA00023098"/>
    </source>
</evidence>
<dbReference type="GO" id="GO:0032049">
    <property type="term" value="P:cardiolipin biosynthetic process"/>
    <property type="evidence" value="ECO:0007669"/>
    <property type="project" value="UniProtKB-UniRule"/>
</dbReference>
<evidence type="ECO:0000256" key="3">
    <source>
        <dbReference type="ARBA" id="ARBA00022516"/>
    </source>
</evidence>
<evidence type="ECO:0000256" key="4">
    <source>
        <dbReference type="ARBA" id="ARBA00022679"/>
    </source>
</evidence>
<dbReference type="InterPro" id="IPR001736">
    <property type="entry name" value="PLipase_D/transphosphatidylase"/>
</dbReference>
<evidence type="ECO:0000259" key="14">
    <source>
        <dbReference type="PROSITE" id="PS50035"/>
    </source>
</evidence>
<keyword evidence="9 13" id="KW-0472">Membrane</keyword>
<evidence type="ECO:0000256" key="1">
    <source>
        <dbReference type="ARBA" id="ARBA00004651"/>
    </source>
</evidence>
<evidence type="ECO:0000256" key="13">
    <source>
        <dbReference type="SAM" id="Phobius"/>
    </source>
</evidence>
<comment type="subcellular location">
    <subcellularLocation>
        <location evidence="1">Cell membrane</location>
        <topology evidence="1">Multi-pass membrane protein</topology>
    </subcellularLocation>
</comment>
<dbReference type="Pfam" id="PF13396">
    <property type="entry name" value="PLDc_N"/>
    <property type="match status" value="1"/>
</dbReference>
<keyword evidence="4" id="KW-0808">Transferase</keyword>
<feature type="domain" description="PLD phosphodiesterase" evidence="14">
    <location>
        <begin position="215"/>
        <end position="242"/>
    </location>
</feature>
<evidence type="ECO:0000256" key="11">
    <source>
        <dbReference type="ARBA" id="ARBA00023264"/>
    </source>
</evidence>
<sequence length="495" mass="54716">MSAPEIWGLVLAILHVVIGFTAAIVISLHRKPATAIAWILTIIFIPFLGAIVFFLIGFGRLPRRRREQQREVNRLMLERSGIETHRVTPESPAWLTSAAVLNQNLGALPMVGGNTAALIENYVESLDQMIIDIDAAESFVHVEFYILVRDHTTGAFFDALARATARGVRVRVLSDHVSGFMFPGRRDTLAALAEMGAEWRAMLPLRPHRGQWQRPDLRNHRKLVVIDGRVGYTGSQNLIDDTYLKPGNVKRGLHWIELMVRLEGPIVGELDAVFVTDWLGESGEMLPLTSAPVSARHHVATPVSAPSGVPATGLDAQVVPSGPSFENDNNLKLFVLLIQSARSRISITSPYFVPDESTLLAIVTAASRGVEVELFVSEVADQVLVYHAQRSYYAALLAAGVSIYLYRAPTVLHSKHFSIDDEVAVIGSSNMDIRSFSLNMEVSVLVRGREFVDRMRLVEDAYRAQSVKLDAEAWPRRPLPQRVGDALARLTSALQ</sequence>
<keyword evidence="8" id="KW-0443">Lipid metabolism</keyword>
<evidence type="ECO:0000256" key="6">
    <source>
        <dbReference type="ARBA" id="ARBA00022737"/>
    </source>
</evidence>
<accession>A0A3L7AC04</accession>
<gene>
    <name evidence="15" type="primary">cls</name>
    <name evidence="15" type="ORF">D9V32_03585</name>
</gene>
<keyword evidence="7 13" id="KW-1133">Transmembrane helix</keyword>
<dbReference type="PANTHER" id="PTHR21248:SF22">
    <property type="entry name" value="PHOSPHOLIPASE D"/>
    <property type="match status" value="1"/>
</dbReference>
<feature type="transmembrane region" description="Helical" evidence="13">
    <location>
        <begin position="35"/>
        <end position="58"/>
    </location>
</feature>
<keyword evidence="10" id="KW-0594">Phospholipid biosynthesis</keyword>
<feature type="transmembrane region" description="Helical" evidence="13">
    <location>
        <begin position="6"/>
        <end position="28"/>
    </location>
</feature>
<keyword evidence="5 13" id="KW-0812">Transmembrane</keyword>
<dbReference type="Gene3D" id="3.30.870.10">
    <property type="entry name" value="Endonuclease Chain A"/>
    <property type="match status" value="2"/>
</dbReference>
<keyword evidence="3" id="KW-0444">Lipid biosynthesis</keyword>
<dbReference type="NCBIfam" id="TIGR04265">
    <property type="entry name" value="bac_cardiolipin"/>
    <property type="match status" value="1"/>
</dbReference>
<evidence type="ECO:0000256" key="5">
    <source>
        <dbReference type="ARBA" id="ARBA00022692"/>
    </source>
</evidence>
<evidence type="ECO:0000256" key="7">
    <source>
        <dbReference type="ARBA" id="ARBA00022989"/>
    </source>
</evidence>
<evidence type="ECO:0000256" key="12">
    <source>
        <dbReference type="NCBIfam" id="TIGR04265"/>
    </source>
</evidence>
<evidence type="ECO:0000313" key="16">
    <source>
        <dbReference type="Proteomes" id="UP000272503"/>
    </source>
</evidence>
<dbReference type="OrthoDB" id="9762009at2"/>
<proteinExistence type="predicted"/>
<reference evidence="15 16" key="1">
    <citation type="submission" date="2018-10" db="EMBL/GenBank/DDBJ databases">
        <authorList>
            <person name="Li J."/>
        </authorList>
    </citation>
    <scope>NUCLEOTIDE SEQUENCE [LARGE SCALE GENOMIC DNA]</scope>
    <source>
        <strain evidence="15 16">IF 016277</strain>
    </source>
</reference>
<dbReference type="SUPFAM" id="SSF56024">
    <property type="entry name" value="Phospholipase D/nuclease"/>
    <property type="match status" value="2"/>
</dbReference>
<dbReference type="EC" id="2.7.8.-" evidence="12"/>
<keyword evidence="2" id="KW-1003">Cell membrane</keyword>
<evidence type="ECO:0000256" key="9">
    <source>
        <dbReference type="ARBA" id="ARBA00023136"/>
    </source>
</evidence>
<dbReference type="SMART" id="SM00155">
    <property type="entry name" value="PLDc"/>
    <property type="match status" value="2"/>
</dbReference>
<feature type="domain" description="PLD phosphodiesterase" evidence="14">
    <location>
        <begin position="408"/>
        <end position="435"/>
    </location>
</feature>
<dbReference type="GO" id="GO:0005886">
    <property type="term" value="C:plasma membrane"/>
    <property type="evidence" value="ECO:0007669"/>
    <property type="project" value="UniProtKB-SubCell"/>
</dbReference>
<dbReference type="AlphaFoldDB" id="A0A3L7AC04"/>
<dbReference type="PANTHER" id="PTHR21248">
    <property type="entry name" value="CARDIOLIPIN SYNTHASE"/>
    <property type="match status" value="1"/>
</dbReference>
<dbReference type="InterPro" id="IPR027379">
    <property type="entry name" value="CLS_N"/>
</dbReference>
<comment type="caution">
    <text evidence="15">The sequence shown here is derived from an EMBL/GenBank/DDBJ whole genome shotgun (WGS) entry which is preliminary data.</text>
</comment>
<organism evidence="15 16">
    <name type="scientific">Mycetocola tolaasinivorans</name>
    <dbReference type="NCBI Taxonomy" id="76635"/>
    <lineage>
        <taxon>Bacteria</taxon>
        <taxon>Bacillati</taxon>
        <taxon>Actinomycetota</taxon>
        <taxon>Actinomycetes</taxon>
        <taxon>Micrococcales</taxon>
        <taxon>Microbacteriaceae</taxon>
        <taxon>Mycetocola</taxon>
    </lineage>
</organism>
<evidence type="ECO:0000313" key="15">
    <source>
        <dbReference type="EMBL" id="RLP77535.1"/>
    </source>
</evidence>
<keyword evidence="16" id="KW-1185">Reference proteome</keyword>
<name>A0A3L7AC04_9MICO</name>
<keyword evidence="11" id="KW-1208">Phospholipid metabolism</keyword>
<protein>
    <recommendedName>
        <fullName evidence="12">Cardiolipin synthase</fullName>
        <ecNumber evidence="12">2.7.8.-</ecNumber>
    </recommendedName>
</protein>
<evidence type="ECO:0000256" key="10">
    <source>
        <dbReference type="ARBA" id="ARBA00023209"/>
    </source>
</evidence>